<gene>
    <name evidence="4" type="ORF">FBUS_03973</name>
</gene>
<dbReference type="InterPro" id="IPR016024">
    <property type="entry name" value="ARM-type_fold"/>
</dbReference>
<dbReference type="Pfam" id="PF07714">
    <property type="entry name" value="PK_Tyr_Ser-Thr"/>
    <property type="match status" value="1"/>
</dbReference>
<dbReference type="PANTHER" id="PTHR24363">
    <property type="entry name" value="SERINE/THREONINE PROTEIN KINASE"/>
    <property type="match status" value="1"/>
</dbReference>
<dbReference type="InterPro" id="IPR000719">
    <property type="entry name" value="Prot_kinase_dom"/>
</dbReference>
<dbReference type="PROSITE" id="PS50011">
    <property type="entry name" value="PROTEIN_KINASE_DOM"/>
    <property type="match status" value="1"/>
</dbReference>
<evidence type="ECO:0000259" key="3">
    <source>
        <dbReference type="PROSITE" id="PS50011"/>
    </source>
</evidence>
<name>A0A8E0VG53_9TREM</name>
<protein>
    <recommendedName>
        <fullName evidence="3">Protein kinase domain-containing protein</fullName>
    </recommendedName>
</protein>
<dbReference type="EMBL" id="LUCM01009947">
    <property type="protein sequence ID" value="KAA0186123.1"/>
    <property type="molecule type" value="Genomic_DNA"/>
</dbReference>
<accession>A0A8E0VG53</accession>
<dbReference type="Gene3D" id="1.10.510.10">
    <property type="entry name" value="Transferase(Phosphotransferase) domain 1"/>
    <property type="match status" value="1"/>
</dbReference>
<comment type="caution">
    <text evidence="4">The sequence shown here is derived from an EMBL/GenBank/DDBJ whole genome shotgun (WGS) entry which is preliminary data.</text>
</comment>
<dbReference type="InterPro" id="IPR001245">
    <property type="entry name" value="Ser-Thr/Tyr_kinase_cat_dom"/>
</dbReference>
<dbReference type="SUPFAM" id="SSF56112">
    <property type="entry name" value="Protein kinase-like (PK-like)"/>
    <property type="match status" value="1"/>
</dbReference>
<dbReference type="Proteomes" id="UP000728185">
    <property type="component" value="Unassembled WGS sequence"/>
</dbReference>
<evidence type="ECO:0000313" key="4">
    <source>
        <dbReference type="EMBL" id="KAA0186123.1"/>
    </source>
</evidence>
<dbReference type="SMART" id="SM00220">
    <property type="entry name" value="S_TKc"/>
    <property type="match status" value="1"/>
</dbReference>
<dbReference type="SUPFAM" id="SSF48371">
    <property type="entry name" value="ARM repeat"/>
    <property type="match status" value="1"/>
</dbReference>
<dbReference type="OrthoDB" id="248923at2759"/>
<proteinExistence type="predicted"/>
<evidence type="ECO:0000313" key="5">
    <source>
        <dbReference type="Proteomes" id="UP000728185"/>
    </source>
</evidence>
<keyword evidence="1" id="KW-0547">Nucleotide-binding</keyword>
<reference evidence="4" key="1">
    <citation type="submission" date="2019-05" db="EMBL/GenBank/DDBJ databases">
        <title>Annotation for the trematode Fasciolopsis buski.</title>
        <authorList>
            <person name="Choi Y.-J."/>
        </authorList>
    </citation>
    <scope>NUCLEOTIDE SEQUENCE</scope>
    <source>
        <strain evidence="4">HT</strain>
        <tissue evidence="4">Whole worm</tissue>
    </source>
</reference>
<sequence length="693" mass="80044">MNGGIQGVSYKLQSRTTHAKFILKMIECRDRSHAEMLFKELMAFRKFRHAYVPRICEAFISMNLETSAVYLNTLRPFIEAPSLTELFEAWCKKKTFTKSTVHRVFGCIFDVMKSLKLLGTFHINLHPNNIFLFESTAYMTDISCPNLMNYTRGMDSLELCFDHLYDPSLISQQPIECPPVQVEKRRVPRNIQWCAPEVANFEYTEKSNVWSLGCLIRLMLYVKHVDYEDLDMILSNIKIHPKSVYFPPEEITGEDKLFDEILYQMTEVEPERRPSLKELEENPMVQKLLEKTNPDEVARAQRRLVTTDSRPLPVEVGESAIRDYLLHNWRHERCAEAATVWFAEHSCVDMSWLPPHLAHVLFAILDLHGMNKNIMYSTLIILIHLVKLGRSITNLSPLESCGKTTKLKSHGSILNRWENDDLPLIIAAMKRHPDEVRIQRAGLQLFDEILGSTHPNITTEVVQVFLQSRKHIFEHLLEIGVIDHLLALLQCKRIPLIHLALQFLWKFCIYPTSANSKPDFVQFEVSSTRYSLFDSYLKRTTHHRPTIVVFLDLSEAKKRFSEASDLIETLLQGLVRFKYCPTTIWNISLALKVVIANSENAALQFVGGYPRTAEDGFETLCSMYESYHDNTNVIEALMRIIDAVMQYDDILMARKNSNETLRSMLSEITFRFSSHKMIQTVAQSGLKKLASLN</sequence>
<evidence type="ECO:0000256" key="2">
    <source>
        <dbReference type="ARBA" id="ARBA00022840"/>
    </source>
</evidence>
<dbReference type="PANTHER" id="PTHR24363:SF6">
    <property type="entry name" value="SH3 DOMAIN BINDING KINASE FAMILY, MEMBER 3"/>
    <property type="match status" value="1"/>
</dbReference>
<dbReference type="GO" id="GO:0004674">
    <property type="term" value="F:protein serine/threonine kinase activity"/>
    <property type="evidence" value="ECO:0007669"/>
    <property type="project" value="TreeGrafter"/>
</dbReference>
<organism evidence="4 5">
    <name type="scientific">Fasciolopsis buskii</name>
    <dbReference type="NCBI Taxonomy" id="27845"/>
    <lineage>
        <taxon>Eukaryota</taxon>
        <taxon>Metazoa</taxon>
        <taxon>Spiralia</taxon>
        <taxon>Lophotrochozoa</taxon>
        <taxon>Platyhelminthes</taxon>
        <taxon>Trematoda</taxon>
        <taxon>Digenea</taxon>
        <taxon>Plagiorchiida</taxon>
        <taxon>Echinostomata</taxon>
        <taxon>Echinostomatoidea</taxon>
        <taxon>Fasciolidae</taxon>
        <taxon>Fasciolopsis</taxon>
    </lineage>
</organism>
<dbReference type="GO" id="GO:0005524">
    <property type="term" value="F:ATP binding"/>
    <property type="evidence" value="ECO:0007669"/>
    <property type="project" value="UniProtKB-KW"/>
</dbReference>
<keyword evidence="2" id="KW-0067">ATP-binding</keyword>
<dbReference type="AlphaFoldDB" id="A0A8E0VG53"/>
<dbReference type="InterPro" id="IPR011009">
    <property type="entry name" value="Kinase-like_dom_sf"/>
</dbReference>
<evidence type="ECO:0000256" key="1">
    <source>
        <dbReference type="ARBA" id="ARBA00022741"/>
    </source>
</evidence>
<keyword evidence="5" id="KW-1185">Reference proteome</keyword>
<feature type="domain" description="Protein kinase" evidence="3">
    <location>
        <begin position="1"/>
        <end position="285"/>
    </location>
</feature>